<evidence type="ECO:0000313" key="1">
    <source>
        <dbReference type="EMBL" id="TCZ73456.1"/>
    </source>
</evidence>
<protein>
    <submittedName>
        <fullName evidence="1">Uncharacterized protein</fullName>
    </submittedName>
</protein>
<accession>A0A4R4E1Y7</accession>
<organism evidence="1 2">
    <name type="scientific">Flaviaesturariibacter aridisoli</name>
    <dbReference type="NCBI Taxonomy" id="2545761"/>
    <lineage>
        <taxon>Bacteria</taxon>
        <taxon>Pseudomonadati</taxon>
        <taxon>Bacteroidota</taxon>
        <taxon>Chitinophagia</taxon>
        <taxon>Chitinophagales</taxon>
        <taxon>Chitinophagaceae</taxon>
        <taxon>Flaviaestuariibacter</taxon>
    </lineage>
</organism>
<proteinExistence type="predicted"/>
<dbReference type="AlphaFoldDB" id="A0A4R4E1Y7"/>
<sequence length="141" mass="16024">MKAKLTTPLYYVFAEDDDNKRHYSRKFSFGKYAPFEKDVDLKTLTQITFTAALAVNSTTITMHTAWPTWYGLCHLAKNMDAGVALITPNLGIIEILIFPEKNSYSAYLLEMVQTGAFDSKLRNLRKSASTTFPFINQLILQ</sequence>
<dbReference type="RefSeq" id="WP_131851186.1">
    <property type="nucleotide sequence ID" value="NZ_SKFH01000006.1"/>
</dbReference>
<gene>
    <name evidence="1" type="ORF">E0486_05715</name>
</gene>
<comment type="caution">
    <text evidence="1">The sequence shown here is derived from an EMBL/GenBank/DDBJ whole genome shotgun (WGS) entry which is preliminary data.</text>
</comment>
<dbReference type="EMBL" id="SKFH01000006">
    <property type="protein sequence ID" value="TCZ73456.1"/>
    <property type="molecule type" value="Genomic_DNA"/>
</dbReference>
<name>A0A4R4E1Y7_9BACT</name>
<reference evidence="1 2" key="1">
    <citation type="submission" date="2019-03" db="EMBL/GenBank/DDBJ databases">
        <authorList>
            <person name="Kim M.K.M."/>
        </authorList>
    </citation>
    <scope>NUCLEOTIDE SEQUENCE [LARGE SCALE GENOMIC DNA]</scope>
    <source>
        <strain evidence="1 2">17J68-15</strain>
    </source>
</reference>
<keyword evidence="2" id="KW-1185">Reference proteome</keyword>
<dbReference type="Proteomes" id="UP000295164">
    <property type="component" value="Unassembled WGS sequence"/>
</dbReference>
<evidence type="ECO:0000313" key="2">
    <source>
        <dbReference type="Proteomes" id="UP000295164"/>
    </source>
</evidence>